<dbReference type="SMART" id="SM00034">
    <property type="entry name" value="CLECT"/>
    <property type="match status" value="1"/>
</dbReference>
<dbReference type="InterPro" id="IPR016186">
    <property type="entry name" value="C-type_lectin-like/link_sf"/>
</dbReference>
<dbReference type="AlphaFoldDB" id="A0AAV4HGW0"/>
<dbReference type="SUPFAM" id="SSF56436">
    <property type="entry name" value="C-type lectin-like"/>
    <property type="match status" value="1"/>
</dbReference>
<name>A0AAV4HGW0_9GAST</name>
<accession>A0AAV4HGW0</accession>
<reference evidence="2 3" key="1">
    <citation type="journal article" date="2021" name="Elife">
        <title>Chloroplast acquisition without the gene transfer in kleptoplastic sea slugs, Plakobranchus ocellatus.</title>
        <authorList>
            <person name="Maeda T."/>
            <person name="Takahashi S."/>
            <person name="Yoshida T."/>
            <person name="Shimamura S."/>
            <person name="Takaki Y."/>
            <person name="Nagai Y."/>
            <person name="Toyoda A."/>
            <person name="Suzuki Y."/>
            <person name="Arimoto A."/>
            <person name="Ishii H."/>
            <person name="Satoh N."/>
            <person name="Nishiyama T."/>
            <person name="Hasebe M."/>
            <person name="Maruyama T."/>
            <person name="Minagawa J."/>
            <person name="Obokata J."/>
            <person name="Shigenobu S."/>
        </authorList>
    </citation>
    <scope>NUCLEOTIDE SEQUENCE [LARGE SCALE GENOMIC DNA]</scope>
</reference>
<dbReference type="Pfam" id="PF00059">
    <property type="entry name" value="Lectin_C"/>
    <property type="match status" value="1"/>
</dbReference>
<protein>
    <submittedName>
        <fullName evidence="2">Lectin C-type domain-containing protein</fullName>
    </submittedName>
</protein>
<comment type="caution">
    <text evidence="2">The sequence shown here is derived from an EMBL/GenBank/DDBJ whole genome shotgun (WGS) entry which is preliminary data.</text>
</comment>
<dbReference type="PANTHER" id="PTHR22803">
    <property type="entry name" value="MANNOSE, PHOSPHOLIPASE, LECTIN RECEPTOR RELATED"/>
    <property type="match status" value="1"/>
</dbReference>
<gene>
    <name evidence="2" type="ORF">ElyMa_006310400</name>
</gene>
<dbReference type="InterPro" id="IPR050111">
    <property type="entry name" value="C-type_lectin/snaclec_domain"/>
</dbReference>
<evidence type="ECO:0000313" key="3">
    <source>
        <dbReference type="Proteomes" id="UP000762676"/>
    </source>
</evidence>
<dbReference type="CDD" id="cd00037">
    <property type="entry name" value="CLECT"/>
    <property type="match status" value="1"/>
</dbReference>
<dbReference type="Proteomes" id="UP000762676">
    <property type="component" value="Unassembled WGS sequence"/>
</dbReference>
<dbReference type="Gene3D" id="3.10.100.10">
    <property type="entry name" value="Mannose-Binding Protein A, subunit A"/>
    <property type="match status" value="1"/>
</dbReference>
<dbReference type="EMBL" id="BMAT01012679">
    <property type="protein sequence ID" value="GFR96899.1"/>
    <property type="molecule type" value="Genomic_DNA"/>
</dbReference>
<keyword evidence="3" id="KW-1185">Reference proteome</keyword>
<organism evidence="2 3">
    <name type="scientific">Elysia marginata</name>
    <dbReference type="NCBI Taxonomy" id="1093978"/>
    <lineage>
        <taxon>Eukaryota</taxon>
        <taxon>Metazoa</taxon>
        <taxon>Spiralia</taxon>
        <taxon>Lophotrochozoa</taxon>
        <taxon>Mollusca</taxon>
        <taxon>Gastropoda</taxon>
        <taxon>Heterobranchia</taxon>
        <taxon>Euthyneura</taxon>
        <taxon>Panpulmonata</taxon>
        <taxon>Sacoglossa</taxon>
        <taxon>Placobranchoidea</taxon>
        <taxon>Plakobranchidae</taxon>
        <taxon>Elysia</taxon>
    </lineage>
</organism>
<sequence length="142" mass="15861">MIFWIKIFEVGTSGQIACLRHFHINRKNYVDARSHCNSLNSYLVPVKTTEKLEVLKTLVTSPDTWIGLDDLVTEGRYVWVADGDTLTPQQIADSFYAGEPNNGAGIEHCVAYRTAFQLFNDAGCDNDYGYVCEKTVYAPQGG</sequence>
<proteinExistence type="predicted"/>
<dbReference type="PROSITE" id="PS50041">
    <property type="entry name" value="C_TYPE_LECTIN_2"/>
    <property type="match status" value="1"/>
</dbReference>
<dbReference type="InterPro" id="IPR016187">
    <property type="entry name" value="CTDL_fold"/>
</dbReference>
<evidence type="ECO:0000313" key="2">
    <source>
        <dbReference type="EMBL" id="GFR96899.1"/>
    </source>
</evidence>
<feature type="domain" description="C-type lectin" evidence="1">
    <location>
        <begin position="18"/>
        <end position="133"/>
    </location>
</feature>
<evidence type="ECO:0000259" key="1">
    <source>
        <dbReference type="PROSITE" id="PS50041"/>
    </source>
</evidence>
<dbReference type="InterPro" id="IPR001304">
    <property type="entry name" value="C-type_lectin-like"/>
</dbReference>